<evidence type="ECO:0000256" key="7">
    <source>
        <dbReference type="SAM" id="MobiDB-lite"/>
    </source>
</evidence>
<keyword evidence="3 8" id="KW-0812">Transmembrane</keyword>
<evidence type="ECO:0000256" key="2">
    <source>
        <dbReference type="ARBA" id="ARBA00022475"/>
    </source>
</evidence>
<keyword evidence="5 8" id="KW-0472">Membrane</keyword>
<dbReference type="EMBL" id="BSEN01000006">
    <property type="protein sequence ID" value="GLJ76433.1"/>
    <property type="molecule type" value="Genomic_DNA"/>
</dbReference>
<dbReference type="Proteomes" id="UP001142372">
    <property type="component" value="Unassembled WGS sequence"/>
</dbReference>
<dbReference type="RefSeq" id="WP_271177082.1">
    <property type="nucleotide sequence ID" value="NZ_BAAAJO010000005.1"/>
</dbReference>
<gene>
    <name evidence="10" type="ORF">GCM10017584_20070</name>
</gene>
<feature type="transmembrane region" description="Helical" evidence="8">
    <location>
        <begin position="34"/>
        <end position="54"/>
    </location>
</feature>
<evidence type="ECO:0000256" key="5">
    <source>
        <dbReference type="ARBA" id="ARBA00023136"/>
    </source>
</evidence>
<evidence type="ECO:0000256" key="1">
    <source>
        <dbReference type="ARBA" id="ARBA00004651"/>
    </source>
</evidence>
<feature type="domain" description="Cardiolipin synthase N-terminal" evidence="9">
    <location>
        <begin position="12"/>
        <end position="56"/>
    </location>
</feature>
<dbReference type="InterPro" id="IPR027379">
    <property type="entry name" value="CLS_N"/>
</dbReference>
<dbReference type="GO" id="GO:0005886">
    <property type="term" value="C:plasma membrane"/>
    <property type="evidence" value="ECO:0007669"/>
    <property type="project" value="UniProtKB-SubCell"/>
</dbReference>
<comment type="subcellular location">
    <subcellularLocation>
        <location evidence="1">Cell membrane</location>
        <topology evidence="1">Multi-pass membrane protein</topology>
    </subcellularLocation>
</comment>
<accession>A0A9W6HAT7</accession>
<keyword evidence="11" id="KW-1185">Reference proteome</keyword>
<protein>
    <recommendedName>
        <fullName evidence="9">Cardiolipin synthase N-terminal domain-containing protein</fullName>
    </recommendedName>
</protein>
<evidence type="ECO:0000313" key="10">
    <source>
        <dbReference type="EMBL" id="GLJ76433.1"/>
    </source>
</evidence>
<proteinExistence type="predicted"/>
<organism evidence="10 11">
    <name type="scientific">Leifsonia poae</name>
    <dbReference type="NCBI Taxonomy" id="110933"/>
    <lineage>
        <taxon>Bacteria</taxon>
        <taxon>Bacillati</taxon>
        <taxon>Actinomycetota</taxon>
        <taxon>Actinomycetes</taxon>
        <taxon>Micrococcales</taxon>
        <taxon>Microbacteriaceae</taxon>
        <taxon>Leifsonia</taxon>
    </lineage>
</organism>
<name>A0A9W6HAT7_9MICO</name>
<evidence type="ECO:0000259" key="9">
    <source>
        <dbReference type="Pfam" id="PF13396"/>
    </source>
</evidence>
<sequence length="136" mass="15308">MFVLISAVTFLAFIIALIDIITRDEWQVRHLPKMVWIIIVILLPLVGSIIWFAVGREYGTQNGGGVSFAPRRAAAAPAPQQHHQRALTTEEQLAELDREIEFYEKKARLQKIQQQLGEDDSRALPEGSADTTRDPS</sequence>
<dbReference type="Pfam" id="PF13396">
    <property type="entry name" value="PLDc_N"/>
    <property type="match status" value="1"/>
</dbReference>
<evidence type="ECO:0000256" key="6">
    <source>
        <dbReference type="SAM" id="Coils"/>
    </source>
</evidence>
<reference evidence="10" key="1">
    <citation type="journal article" date="2014" name="Int. J. Syst. Evol. Microbiol.">
        <title>Complete genome sequence of Corynebacterium casei LMG S-19264T (=DSM 44701T), isolated from a smear-ripened cheese.</title>
        <authorList>
            <consortium name="US DOE Joint Genome Institute (JGI-PGF)"/>
            <person name="Walter F."/>
            <person name="Albersmeier A."/>
            <person name="Kalinowski J."/>
            <person name="Ruckert C."/>
        </authorList>
    </citation>
    <scope>NUCLEOTIDE SEQUENCE</scope>
    <source>
        <strain evidence="10">VKM Ac-1401</strain>
    </source>
</reference>
<evidence type="ECO:0000256" key="8">
    <source>
        <dbReference type="SAM" id="Phobius"/>
    </source>
</evidence>
<evidence type="ECO:0000256" key="3">
    <source>
        <dbReference type="ARBA" id="ARBA00022692"/>
    </source>
</evidence>
<reference evidence="10" key="2">
    <citation type="submission" date="2023-01" db="EMBL/GenBank/DDBJ databases">
        <authorList>
            <person name="Sun Q."/>
            <person name="Evtushenko L."/>
        </authorList>
    </citation>
    <scope>NUCLEOTIDE SEQUENCE</scope>
    <source>
        <strain evidence="10">VKM Ac-1401</strain>
    </source>
</reference>
<keyword evidence="6" id="KW-0175">Coiled coil</keyword>
<keyword evidence="2" id="KW-1003">Cell membrane</keyword>
<comment type="caution">
    <text evidence="10">The sequence shown here is derived from an EMBL/GenBank/DDBJ whole genome shotgun (WGS) entry which is preliminary data.</text>
</comment>
<evidence type="ECO:0000313" key="11">
    <source>
        <dbReference type="Proteomes" id="UP001142372"/>
    </source>
</evidence>
<feature type="coiled-coil region" evidence="6">
    <location>
        <begin position="86"/>
        <end position="113"/>
    </location>
</feature>
<dbReference type="AlphaFoldDB" id="A0A9W6HAT7"/>
<feature type="region of interest" description="Disordered" evidence="7">
    <location>
        <begin position="113"/>
        <end position="136"/>
    </location>
</feature>
<evidence type="ECO:0000256" key="4">
    <source>
        <dbReference type="ARBA" id="ARBA00022989"/>
    </source>
</evidence>
<keyword evidence="4 8" id="KW-1133">Transmembrane helix</keyword>